<evidence type="ECO:0000313" key="2">
    <source>
        <dbReference type="EMBL" id="RGN29682.1"/>
    </source>
</evidence>
<gene>
    <name evidence="2" type="ORF">DXB65_23675</name>
</gene>
<dbReference type="SUPFAM" id="SSF55729">
    <property type="entry name" value="Acyl-CoA N-acyltransferases (Nat)"/>
    <property type="match status" value="1"/>
</dbReference>
<dbReference type="EMBL" id="QSUL01000033">
    <property type="protein sequence ID" value="RGN29682.1"/>
    <property type="molecule type" value="Genomic_DNA"/>
</dbReference>
<dbReference type="GO" id="GO:0016747">
    <property type="term" value="F:acyltransferase activity, transferring groups other than amino-acyl groups"/>
    <property type="evidence" value="ECO:0007669"/>
    <property type="project" value="InterPro"/>
</dbReference>
<dbReference type="RefSeq" id="WP_117725789.1">
    <property type="nucleotide sequence ID" value="NZ_CAUGNI010000004.1"/>
</dbReference>
<proteinExistence type="predicted"/>
<dbReference type="Pfam" id="PF13302">
    <property type="entry name" value="Acetyltransf_3"/>
    <property type="match status" value="1"/>
</dbReference>
<dbReference type="InterPro" id="IPR016181">
    <property type="entry name" value="Acyl_CoA_acyltransferase"/>
</dbReference>
<sequence length="171" mass="19308">MECKIRPWKMKDAAELVSAINNKNVLDNLRDGIPYPYTEDDARFFINGMLKADKNNIIAFAITADDRVVGSIGVFRQDNIHFCTAEMGYYIAEPFWGKGLGTSAVKQTCQYVFDNTDIIRIFAEPFALNIASCRILEKSGFECEGTLRSNAIKNGCVLDMKMYSLIKSNHR</sequence>
<reference evidence="2 3" key="1">
    <citation type="submission" date="2018-08" db="EMBL/GenBank/DDBJ databases">
        <title>A genome reference for cultivated species of the human gut microbiota.</title>
        <authorList>
            <person name="Zou Y."/>
            <person name="Xue W."/>
            <person name="Luo G."/>
        </authorList>
    </citation>
    <scope>NUCLEOTIDE SEQUENCE [LARGE SCALE GENOMIC DNA]</scope>
    <source>
        <strain evidence="2 3">OM05-15BH</strain>
    </source>
</reference>
<feature type="domain" description="N-acetyltransferase" evidence="1">
    <location>
        <begin position="3"/>
        <end position="163"/>
    </location>
</feature>
<dbReference type="Proteomes" id="UP000260983">
    <property type="component" value="Unassembled WGS sequence"/>
</dbReference>
<evidence type="ECO:0000259" key="1">
    <source>
        <dbReference type="PROSITE" id="PS51186"/>
    </source>
</evidence>
<dbReference type="InterPro" id="IPR000182">
    <property type="entry name" value="GNAT_dom"/>
</dbReference>
<organism evidence="2 3">
    <name type="scientific">Bacteroides oleiciplenus</name>
    <dbReference type="NCBI Taxonomy" id="626931"/>
    <lineage>
        <taxon>Bacteria</taxon>
        <taxon>Pseudomonadati</taxon>
        <taxon>Bacteroidota</taxon>
        <taxon>Bacteroidia</taxon>
        <taxon>Bacteroidales</taxon>
        <taxon>Bacteroidaceae</taxon>
        <taxon>Bacteroides</taxon>
    </lineage>
</organism>
<dbReference type="PANTHER" id="PTHR43328">
    <property type="entry name" value="ACETYLTRANSFERASE-RELATED"/>
    <property type="match status" value="1"/>
</dbReference>
<dbReference type="CDD" id="cd04301">
    <property type="entry name" value="NAT_SF"/>
    <property type="match status" value="1"/>
</dbReference>
<protein>
    <submittedName>
        <fullName evidence="2">N-acetyltransferase</fullName>
    </submittedName>
</protein>
<name>A0A3E5AWL6_9BACE</name>
<evidence type="ECO:0000313" key="3">
    <source>
        <dbReference type="Proteomes" id="UP000260983"/>
    </source>
</evidence>
<dbReference type="PANTHER" id="PTHR43328:SF1">
    <property type="entry name" value="N-ACETYLTRANSFERASE DOMAIN-CONTAINING PROTEIN"/>
    <property type="match status" value="1"/>
</dbReference>
<keyword evidence="2" id="KW-0808">Transferase</keyword>
<dbReference type="Gene3D" id="3.40.630.30">
    <property type="match status" value="1"/>
</dbReference>
<dbReference type="PROSITE" id="PS51186">
    <property type="entry name" value="GNAT"/>
    <property type="match status" value="1"/>
</dbReference>
<accession>A0A3E5AWL6</accession>
<comment type="caution">
    <text evidence="2">The sequence shown here is derived from an EMBL/GenBank/DDBJ whole genome shotgun (WGS) entry which is preliminary data.</text>
</comment>
<dbReference type="AlphaFoldDB" id="A0A3E5AWL6"/>